<name>A0ABR1JS77_9AGAR</name>
<keyword evidence="1" id="KW-0808">Transferase</keyword>
<proteinExistence type="predicted"/>
<comment type="caution">
    <text evidence="1">The sequence shown here is derived from an EMBL/GenBank/DDBJ whole genome shotgun (WGS) entry which is preliminary data.</text>
</comment>
<dbReference type="GO" id="GO:0004321">
    <property type="term" value="F:fatty-acyl-CoA synthase activity"/>
    <property type="evidence" value="ECO:0007669"/>
    <property type="project" value="UniProtKB-EC"/>
</dbReference>
<protein>
    <submittedName>
        <fullName evidence="1">Beta subunit of fatty acid synthetase</fullName>
        <ecNumber evidence="1">2.3.1.86</ecNumber>
    </submittedName>
</protein>
<organism evidence="1 2">
    <name type="scientific">Marasmiellus scandens</name>
    <dbReference type="NCBI Taxonomy" id="2682957"/>
    <lineage>
        <taxon>Eukaryota</taxon>
        <taxon>Fungi</taxon>
        <taxon>Dikarya</taxon>
        <taxon>Basidiomycota</taxon>
        <taxon>Agaricomycotina</taxon>
        <taxon>Agaricomycetes</taxon>
        <taxon>Agaricomycetidae</taxon>
        <taxon>Agaricales</taxon>
        <taxon>Marasmiineae</taxon>
        <taxon>Omphalotaceae</taxon>
        <taxon>Marasmiellus</taxon>
    </lineage>
</organism>
<sequence>MKSPLPILLSTTRTLFSRVLAKVPLVLKIVKGLLFGGAHVVITTSRYSRSIVEYYQSIYHTYGSCGSALIVILFNRGSKQDVEALVDYIYNMDLDFILSFAGITKNGCEIDVINDKSELAHRVMLTNLRIFGAVETKKASR</sequence>
<dbReference type="EMBL" id="JBANRG010000008">
    <property type="protein sequence ID" value="KAK7464187.1"/>
    <property type="molecule type" value="Genomic_DNA"/>
</dbReference>
<gene>
    <name evidence="1" type="primary">FAS1</name>
    <name evidence="1" type="ORF">VKT23_006353</name>
</gene>
<reference evidence="1 2" key="1">
    <citation type="submission" date="2024-01" db="EMBL/GenBank/DDBJ databases">
        <title>A draft genome for the cacao thread blight pathogen Marasmiellus scandens.</title>
        <authorList>
            <person name="Baruah I.K."/>
            <person name="Leung J."/>
            <person name="Bukari Y."/>
            <person name="Amoako-Attah I."/>
            <person name="Meinhardt L.W."/>
            <person name="Bailey B.A."/>
            <person name="Cohen S.P."/>
        </authorList>
    </citation>
    <scope>NUCLEOTIDE SEQUENCE [LARGE SCALE GENOMIC DNA]</scope>
    <source>
        <strain evidence="1 2">GH-19</strain>
    </source>
</reference>
<keyword evidence="1" id="KW-0012">Acyltransferase</keyword>
<accession>A0ABR1JS77</accession>
<keyword evidence="2" id="KW-1185">Reference proteome</keyword>
<dbReference type="Proteomes" id="UP001498398">
    <property type="component" value="Unassembled WGS sequence"/>
</dbReference>
<dbReference type="EC" id="2.3.1.86" evidence="1"/>
<dbReference type="Gene3D" id="3.40.50.720">
    <property type="entry name" value="NAD(P)-binding Rossmann-like Domain"/>
    <property type="match status" value="1"/>
</dbReference>
<evidence type="ECO:0000313" key="1">
    <source>
        <dbReference type="EMBL" id="KAK7464187.1"/>
    </source>
</evidence>
<evidence type="ECO:0000313" key="2">
    <source>
        <dbReference type="Proteomes" id="UP001498398"/>
    </source>
</evidence>